<evidence type="ECO:0008006" key="4">
    <source>
        <dbReference type="Google" id="ProtNLM"/>
    </source>
</evidence>
<dbReference type="Pfam" id="PF00378">
    <property type="entry name" value="ECH_1"/>
    <property type="match status" value="1"/>
</dbReference>
<keyword evidence="2" id="KW-0456">Lyase</keyword>
<dbReference type="Gene3D" id="3.90.226.10">
    <property type="entry name" value="2-enoyl-CoA Hydratase, Chain A, domain 1"/>
    <property type="match status" value="1"/>
</dbReference>
<dbReference type="GO" id="GO:0016836">
    <property type="term" value="F:hydro-lyase activity"/>
    <property type="evidence" value="ECO:0007669"/>
    <property type="project" value="UniProtKB-ARBA"/>
</dbReference>
<comment type="similarity">
    <text evidence="1">Belongs to the enoyl-CoA hydratase/isomerase family.</text>
</comment>
<gene>
    <name evidence="3" type="ORF">S03H2_36167</name>
</gene>
<dbReference type="EMBL" id="BARU01022178">
    <property type="protein sequence ID" value="GAH53811.1"/>
    <property type="molecule type" value="Genomic_DNA"/>
</dbReference>
<dbReference type="AlphaFoldDB" id="X1G7C2"/>
<dbReference type="GO" id="GO:0006635">
    <property type="term" value="P:fatty acid beta-oxidation"/>
    <property type="evidence" value="ECO:0007669"/>
    <property type="project" value="TreeGrafter"/>
</dbReference>
<dbReference type="FunFam" id="1.10.12.10:FF:000001">
    <property type="entry name" value="Probable enoyl-CoA hydratase, mitochondrial"/>
    <property type="match status" value="1"/>
</dbReference>
<dbReference type="SUPFAM" id="SSF52096">
    <property type="entry name" value="ClpP/crotonase"/>
    <property type="match status" value="1"/>
</dbReference>
<evidence type="ECO:0000256" key="2">
    <source>
        <dbReference type="ARBA" id="ARBA00023239"/>
    </source>
</evidence>
<accession>X1G7C2</accession>
<proteinExistence type="inferred from homology"/>
<comment type="caution">
    <text evidence="3">The sequence shown here is derived from an EMBL/GenBank/DDBJ whole genome shotgun (WGS) entry which is preliminary data.</text>
</comment>
<dbReference type="InterPro" id="IPR029045">
    <property type="entry name" value="ClpP/crotonase-like_dom_sf"/>
</dbReference>
<dbReference type="InterPro" id="IPR014748">
    <property type="entry name" value="Enoyl-CoA_hydra_C"/>
</dbReference>
<organism evidence="3">
    <name type="scientific">marine sediment metagenome</name>
    <dbReference type="NCBI Taxonomy" id="412755"/>
    <lineage>
        <taxon>unclassified sequences</taxon>
        <taxon>metagenomes</taxon>
        <taxon>ecological metagenomes</taxon>
    </lineage>
</organism>
<evidence type="ECO:0000256" key="1">
    <source>
        <dbReference type="ARBA" id="ARBA00005254"/>
    </source>
</evidence>
<reference evidence="3" key="1">
    <citation type="journal article" date="2014" name="Front. Microbiol.">
        <title>High frequency of phylogenetically diverse reductive dehalogenase-homologous genes in deep subseafloor sedimentary metagenomes.</title>
        <authorList>
            <person name="Kawai M."/>
            <person name="Futagami T."/>
            <person name="Toyoda A."/>
            <person name="Takaki Y."/>
            <person name="Nishi S."/>
            <person name="Hori S."/>
            <person name="Arai W."/>
            <person name="Tsubouchi T."/>
            <person name="Morono Y."/>
            <person name="Uchiyama I."/>
            <person name="Ito T."/>
            <person name="Fujiyama A."/>
            <person name="Inagaki F."/>
            <person name="Takami H."/>
        </authorList>
    </citation>
    <scope>NUCLEOTIDE SEQUENCE</scope>
    <source>
        <strain evidence="3">Expedition CK06-06</strain>
    </source>
</reference>
<evidence type="ECO:0000313" key="3">
    <source>
        <dbReference type="EMBL" id="GAH53811.1"/>
    </source>
</evidence>
<dbReference type="PANTHER" id="PTHR11941:SF54">
    <property type="entry name" value="ENOYL-COA HYDRATASE, MITOCHONDRIAL"/>
    <property type="match status" value="1"/>
</dbReference>
<dbReference type="Gene3D" id="1.10.12.10">
    <property type="entry name" value="Lyase 2-enoyl-coa Hydratase, Chain A, domain 2"/>
    <property type="match status" value="1"/>
</dbReference>
<protein>
    <recommendedName>
        <fullName evidence="4">Enoyl-CoA hydratase</fullName>
    </recommendedName>
</protein>
<feature type="non-terminal residue" evidence="3">
    <location>
        <position position="1"/>
    </location>
</feature>
<dbReference type="InterPro" id="IPR001753">
    <property type="entry name" value="Enoyl-CoA_hydra/iso"/>
</dbReference>
<sequence>LELILTAETITAEEAFEIGLVSKVVDRANLAAEAEVLAKTIAAKGPIALRFIKEAVNKGLDLTLDQGLRLEADLYFLLHTTADRTEGITAFLKKRPPQFKGQ</sequence>
<name>X1G7C2_9ZZZZ</name>
<dbReference type="PANTHER" id="PTHR11941">
    <property type="entry name" value="ENOYL-COA HYDRATASE-RELATED"/>
    <property type="match status" value="1"/>
</dbReference>